<evidence type="ECO:0000256" key="1">
    <source>
        <dbReference type="SAM" id="Phobius"/>
    </source>
</evidence>
<accession>A0ABR4ZI52</accession>
<dbReference type="Proteomes" id="UP000031364">
    <property type="component" value="Unassembled WGS sequence"/>
</dbReference>
<protein>
    <submittedName>
        <fullName evidence="2">Uncharacterized protein</fullName>
    </submittedName>
</protein>
<dbReference type="RefSeq" id="WP_043667884.1">
    <property type="nucleotide sequence ID" value="NZ_BDCI01000035.1"/>
</dbReference>
<evidence type="ECO:0000313" key="2">
    <source>
        <dbReference type="EMBL" id="KIA64975.1"/>
    </source>
</evidence>
<feature type="transmembrane region" description="Helical" evidence="1">
    <location>
        <begin position="21"/>
        <end position="41"/>
    </location>
</feature>
<organism evidence="2 3">
    <name type="scientific">Nocardia vulneris</name>
    <dbReference type="NCBI Taxonomy" id="1141657"/>
    <lineage>
        <taxon>Bacteria</taxon>
        <taxon>Bacillati</taxon>
        <taxon>Actinomycetota</taxon>
        <taxon>Actinomycetes</taxon>
        <taxon>Mycobacteriales</taxon>
        <taxon>Nocardiaceae</taxon>
        <taxon>Nocardia</taxon>
    </lineage>
</organism>
<gene>
    <name evidence="2" type="ORF">FG87_10360</name>
</gene>
<feature type="transmembrane region" description="Helical" evidence="1">
    <location>
        <begin position="47"/>
        <end position="67"/>
    </location>
</feature>
<sequence length="80" mass="8290">MAVVHPSARSATVDIAGSAWPVYKLEALALGLVTCLILALITGSPQVAVLVAAAVGAARWIAGQVVTRRAAERELGRVER</sequence>
<name>A0ABR4ZI52_9NOCA</name>
<keyword evidence="3" id="KW-1185">Reference proteome</keyword>
<keyword evidence="1" id="KW-0472">Membrane</keyword>
<proteinExistence type="predicted"/>
<keyword evidence="1" id="KW-1133">Transmembrane helix</keyword>
<evidence type="ECO:0000313" key="3">
    <source>
        <dbReference type="Proteomes" id="UP000031364"/>
    </source>
</evidence>
<keyword evidence="1" id="KW-0812">Transmembrane</keyword>
<comment type="caution">
    <text evidence="2">The sequence shown here is derived from an EMBL/GenBank/DDBJ whole genome shotgun (WGS) entry which is preliminary data.</text>
</comment>
<reference evidence="2 3" key="1">
    <citation type="journal article" date="2014" name="Int. J. Syst. Evol. Microbiol.">
        <title>Nocardia vulneris sp. nov., isolated from wounds of human patients in North America.</title>
        <authorList>
            <person name="Lasker B.A."/>
            <person name="Bell M."/>
            <person name="Klenk H.P."/>
            <person name="Sproer C."/>
            <person name="Schumann C."/>
            <person name="Schumann P."/>
            <person name="Brown J.M."/>
        </authorList>
    </citation>
    <scope>NUCLEOTIDE SEQUENCE [LARGE SCALE GENOMIC DNA]</scope>
    <source>
        <strain evidence="2 3">W9851</strain>
    </source>
</reference>
<dbReference type="EMBL" id="JNFP01000010">
    <property type="protein sequence ID" value="KIA64975.1"/>
    <property type="molecule type" value="Genomic_DNA"/>
</dbReference>